<feature type="transmembrane region" description="Helical" evidence="5">
    <location>
        <begin position="260"/>
        <end position="279"/>
    </location>
</feature>
<dbReference type="SUPFAM" id="SSF103473">
    <property type="entry name" value="MFS general substrate transporter"/>
    <property type="match status" value="1"/>
</dbReference>
<evidence type="ECO:0008006" key="7">
    <source>
        <dbReference type="Google" id="ProtNLM"/>
    </source>
</evidence>
<keyword evidence="3 5" id="KW-1133">Transmembrane helix</keyword>
<dbReference type="EMBL" id="GGMS01000066">
    <property type="protein sequence ID" value="MBY69269.1"/>
    <property type="molecule type" value="Transcribed_RNA"/>
</dbReference>
<comment type="subcellular location">
    <subcellularLocation>
        <location evidence="1">Membrane</location>
        <topology evidence="1">Multi-pass membrane protein</topology>
    </subcellularLocation>
</comment>
<dbReference type="GO" id="GO:0022857">
    <property type="term" value="F:transmembrane transporter activity"/>
    <property type="evidence" value="ECO:0007669"/>
    <property type="project" value="InterPro"/>
</dbReference>
<reference evidence="6" key="1">
    <citation type="submission" date="2018-04" db="EMBL/GenBank/DDBJ databases">
        <title>Transcriptome assembly of Sipha flava.</title>
        <authorList>
            <person name="Scully E.D."/>
            <person name="Geib S.M."/>
            <person name="Palmer N.A."/>
            <person name="Koch K."/>
            <person name="Bradshaw J."/>
            <person name="Heng-Moss T."/>
            <person name="Sarath G."/>
        </authorList>
    </citation>
    <scope>NUCLEOTIDE SEQUENCE</scope>
</reference>
<evidence type="ECO:0000256" key="2">
    <source>
        <dbReference type="ARBA" id="ARBA00022692"/>
    </source>
</evidence>
<organism evidence="6">
    <name type="scientific">Sipha flava</name>
    <name type="common">yellow sugarcane aphid</name>
    <dbReference type="NCBI Taxonomy" id="143950"/>
    <lineage>
        <taxon>Eukaryota</taxon>
        <taxon>Metazoa</taxon>
        <taxon>Ecdysozoa</taxon>
        <taxon>Arthropoda</taxon>
        <taxon>Hexapoda</taxon>
        <taxon>Insecta</taxon>
        <taxon>Pterygota</taxon>
        <taxon>Neoptera</taxon>
        <taxon>Paraneoptera</taxon>
        <taxon>Hemiptera</taxon>
        <taxon>Sternorrhyncha</taxon>
        <taxon>Aphidomorpha</taxon>
        <taxon>Aphidoidea</taxon>
        <taxon>Aphididae</taxon>
        <taxon>Sipha</taxon>
    </lineage>
</organism>
<evidence type="ECO:0000256" key="3">
    <source>
        <dbReference type="ARBA" id="ARBA00022989"/>
    </source>
</evidence>
<gene>
    <name evidence="6" type="ORF">g.68496</name>
</gene>
<feature type="transmembrane region" description="Helical" evidence="5">
    <location>
        <begin position="196"/>
        <end position="216"/>
    </location>
</feature>
<evidence type="ECO:0000256" key="5">
    <source>
        <dbReference type="SAM" id="Phobius"/>
    </source>
</evidence>
<dbReference type="OrthoDB" id="3026777at2759"/>
<feature type="transmembrane region" description="Helical" evidence="5">
    <location>
        <begin position="299"/>
        <end position="318"/>
    </location>
</feature>
<feature type="transmembrane region" description="Helical" evidence="5">
    <location>
        <begin position="100"/>
        <end position="122"/>
    </location>
</feature>
<dbReference type="InterPro" id="IPR011701">
    <property type="entry name" value="MFS"/>
</dbReference>
<evidence type="ECO:0000313" key="6">
    <source>
        <dbReference type="EMBL" id="MBY69269.1"/>
    </source>
</evidence>
<dbReference type="PANTHER" id="PTHR23507">
    <property type="entry name" value="ZGC:174356"/>
    <property type="match status" value="1"/>
</dbReference>
<feature type="transmembrane region" description="Helical" evidence="5">
    <location>
        <begin position="17"/>
        <end position="37"/>
    </location>
</feature>
<evidence type="ECO:0000256" key="1">
    <source>
        <dbReference type="ARBA" id="ARBA00004141"/>
    </source>
</evidence>
<dbReference type="AlphaFoldDB" id="A0A2S2PV17"/>
<feature type="transmembrane region" description="Helical" evidence="5">
    <location>
        <begin position="134"/>
        <end position="155"/>
    </location>
</feature>
<keyword evidence="2 5" id="KW-0812">Transmembrane</keyword>
<proteinExistence type="predicted"/>
<evidence type="ECO:0000256" key="4">
    <source>
        <dbReference type="ARBA" id="ARBA00023136"/>
    </source>
</evidence>
<accession>A0A2S2PV17</accession>
<name>A0A2S2PV17_9HEMI</name>
<dbReference type="GO" id="GO:0016020">
    <property type="term" value="C:membrane"/>
    <property type="evidence" value="ECO:0007669"/>
    <property type="project" value="UniProtKB-SubCell"/>
</dbReference>
<protein>
    <recommendedName>
        <fullName evidence="7">Solute carrier family 46 member 3</fullName>
    </recommendedName>
</protein>
<dbReference type="PANTHER" id="PTHR23507:SF1">
    <property type="entry name" value="FI18259P1-RELATED"/>
    <property type="match status" value="1"/>
</dbReference>
<dbReference type="Gene3D" id="1.20.1250.20">
    <property type="entry name" value="MFS general substrate transporter like domains"/>
    <property type="match status" value="1"/>
</dbReference>
<dbReference type="Pfam" id="PF07690">
    <property type="entry name" value="MFS_1"/>
    <property type="match status" value="1"/>
</dbReference>
<keyword evidence="4 5" id="KW-0472">Membrane</keyword>
<feature type="transmembrane region" description="Helical" evidence="5">
    <location>
        <begin position="422"/>
        <end position="443"/>
    </location>
</feature>
<sequence>MSTVKGVMANVSVEPVVFLYFVTMVFSGYLSTNLLLYKACDPTGAMAQLVGSKCPDEAKAQHVVAPINGYKLLVQQVVPVALAMFAGTWSDRHGRRRRPLVLLPIIGQILSDALSLYCTVRWSVSPAVTATMQAAAIACSGGPAMLFNGINSYVADKTAEEWRTVKYGMIGGVISVGCILGMLVYGSVIVNVGFAAAYQISIGLGLLCLALAFGFMDDAELTPSDKLPLYRDVLRTINPMEVLRNSYGVLTKRRQGNDTVILCIVVLLCAPLTCIPLEGEMSVMYLFLRYKFQWNEEQFSVFNAYQMTVVLIGTIFALGILSHKFRMDDALIGTIAAIFDLLCAIAFFLVTQSWQLYIVPPLELFRGAALSLTSSIASKCVGPTELGAMNSVKLLMESLLKSGFLPFYNFTYNHTFESMPGAFFLISIALTAPLVFSFGYIYYIRRTQLKSTLTLGNINGITIQKTEITPITETTDKTTYYI</sequence>
<feature type="transmembrane region" description="Helical" evidence="5">
    <location>
        <begin position="330"/>
        <end position="350"/>
    </location>
</feature>
<dbReference type="InterPro" id="IPR036259">
    <property type="entry name" value="MFS_trans_sf"/>
</dbReference>
<feature type="transmembrane region" description="Helical" evidence="5">
    <location>
        <begin position="167"/>
        <end position="190"/>
    </location>
</feature>